<feature type="transmembrane region" description="Helical" evidence="6">
    <location>
        <begin position="396"/>
        <end position="415"/>
    </location>
</feature>
<sequence length="556" mass="59320">MVRDTQDISEPLISREAEASPEVAEDEMHIDTLLIGSIGEFGYGQQLFYFLTQLAWIPAAFITLVMVFTTLDPVSQRWFSCVEGKYREECLLVLNSRKTDHTVDFCSLPRESYAWTRPHDSIVSEWDLVCGDSWKQEAVNSAFFGGFIIGAGIFGSMSDNLGRKRALTTAMVISGLMAIIGGVSQSYWIFLTCRCVSGIGVAGIGMVAYILGCEYVGPSWRGLLGVAAQQFFAFGAILLPVIAYLMPSWRALSILTGASSLLFPLALLLVPESPRWLLTAGRSADAVTALAAIASHNRTSLPNVSLAGTSGQPGEEPARANLLDVLRHPILRVRLIIQLIAWFTVSSMYYGISLMISALPGSIYVDNVVLAVMEMVAYGVASVLIDLIGRRKTISGSFLIGGLCLILSAATSGPLSLCLAFAAKCAAASAFALVYICMAELFPTVVRNVCVGAASQAARVGSMAMPSLIIIGNELHFSLFGFLVMGLMSTAVGLMLLTQPETLGTVLPETMEDVCSLGLTKPASQPIGQAEASEGFPAQRDPEPGEAPPKEEGGAA</sequence>
<evidence type="ECO:0000259" key="7">
    <source>
        <dbReference type="PROSITE" id="PS50850"/>
    </source>
</evidence>
<dbReference type="PROSITE" id="PS50850">
    <property type="entry name" value="MFS"/>
    <property type="match status" value="1"/>
</dbReference>
<feature type="transmembrane region" description="Helical" evidence="6">
    <location>
        <begin position="189"/>
        <end position="211"/>
    </location>
</feature>
<dbReference type="InterPro" id="IPR036259">
    <property type="entry name" value="MFS_trans_sf"/>
</dbReference>
<dbReference type="PANTHER" id="PTHR24064">
    <property type="entry name" value="SOLUTE CARRIER FAMILY 22 MEMBER"/>
    <property type="match status" value="1"/>
</dbReference>
<dbReference type="EMBL" id="GBEZ01003600">
    <property type="protein sequence ID" value="JAC81555.1"/>
    <property type="molecule type" value="Transcribed_RNA"/>
</dbReference>
<dbReference type="GO" id="GO:0022857">
    <property type="term" value="F:transmembrane transporter activity"/>
    <property type="evidence" value="ECO:0007669"/>
    <property type="project" value="InterPro"/>
</dbReference>
<dbReference type="Gene3D" id="1.20.1250.20">
    <property type="entry name" value="MFS general substrate transporter like domains"/>
    <property type="match status" value="1"/>
</dbReference>
<organism evidence="8">
    <name type="scientific">Tetraselmis sp. GSL018</name>
    <dbReference type="NCBI Taxonomy" id="582737"/>
    <lineage>
        <taxon>Eukaryota</taxon>
        <taxon>Viridiplantae</taxon>
        <taxon>Chlorophyta</taxon>
        <taxon>core chlorophytes</taxon>
        <taxon>Chlorodendrophyceae</taxon>
        <taxon>Chlorodendrales</taxon>
        <taxon>Chlorodendraceae</taxon>
        <taxon>Tetraselmis</taxon>
    </lineage>
</organism>
<keyword evidence="3 6" id="KW-1133">Transmembrane helix</keyword>
<evidence type="ECO:0000256" key="5">
    <source>
        <dbReference type="SAM" id="MobiDB-lite"/>
    </source>
</evidence>
<feature type="transmembrane region" description="Helical" evidence="6">
    <location>
        <begin position="335"/>
        <end position="356"/>
    </location>
</feature>
<feature type="domain" description="Major facilitator superfamily (MFS) profile" evidence="7">
    <location>
        <begin position="90"/>
        <end position="503"/>
    </location>
</feature>
<dbReference type="InterPro" id="IPR005829">
    <property type="entry name" value="Sugar_transporter_CS"/>
</dbReference>
<feature type="transmembrane region" description="Helical" evidence="6">
    <location>
        <begin position="166"/>
        <end position="183"/>
    </location>
</feature>
<dbReference type="Pfam" id="PF00083">
    <property type="entry name" value="Sugar_tr"/>
    <property type="match status" value="1"/>
</dbReference>
<dbReference type="SUPFAM" id="SSF103473">
    <property type="entry name" value="MFS general substrate transporter"/>
    <property type="match status" value="1"/>
</dbReference>
<feature type="transmembrane region" description="Helical" evidence="6">
    <location>
        <begin position="368"/>
        <end position="389"/>
    </location>
</feature>
<feature type="transmembrane region" description="Helical" evidence="6">
    <location>
        <begin position="251"/>
        <end position="270"/>
    </location>
</feature>
<dbReference type="InterPro" id="IPR005828">
    <property type="entry name" value="MFS_sugar_transport-like"/>
</dbReference>
<reference evidence="8" key="1">
    <citation type="submission" date="2014-05" db="EMBL/GenBank/DDBJ databases">
        <title>The transcriptome of the halophilic microalga Tetraselmis sp. GSL018 isolated from the Great Salt Lake, Utah.</title>
        <authorList>
            <person name="Jinkerson R.E."/>
            <person name="D'Adamo S."/>
            <person name="Posewitz M.C."/>
        </authorList>
    </citation>
    <scope>NUCLEOTIDE SEQUENCE</scope>
    <source>
        <strain evidence="8">GSL018</strain>
    </source>
</reference>
<protein>
    <submittedName>
        <fullName evidence="8">MFS transporter, OCT family, solute carrier family 22 (Organic cation transporter), member 4/5</fullName>
    </submittedName>
</protein>
<keyword evidence="4 6" id="KW-0472">Membrane</keyword>
<name>A0A061SFC3_9CHLO</name>
<keyword evidence="2 6" id="KW-0812">Transmembrane</keyword>
<feature type="compositionally biased region" description="Basic and acidic residues" evidence="5">
    <location>
        <begin position="540"/>
        <end position="556"/>
    </location>
</feature>
<feature type="transmembrane region" description="Helical" evidence="6">
    <location>
        <begin position="477"/>
        <end position="497"/>
    </location>
</feature>
<dbReference type="InterPro" id="IPR020846">
    <property type="entry name" value="MFS_dom"/>
</dbReference>
<accession>A0A061SFC3</accession>
<evidence type="ECO:0000313" key="8">
    <source>
        <dbReference type="EMBL" id="JAC81555.1"/>
    </source>
</evidence>
<feature type="transmembrane region" description="Helical" evidence="6">
    <location>
        <begin position="223"/>
        <end position="245"/>
    </location>
</feature>
<proteinExistence type="predicted"/>
<evidence type="ECO:0000256" key="1">
    <source>
        <dbReference type="ARBA" id="ARBA00004141"/>
    </source>
</evidence>
<dbReference type="GO" id="GO:0016020">
    <property type="term" value="C:membrane"/>
    <property type="evidence" value="ECO:0007669"/>
    <property type="project" value="UniProtKB-SubCell"/>
</dbReference>
<evidence type="ECO:0000256" key="4">
    <source>
        <dbReference type="ARBA" id="ARBA00023136"/>
    </source>
</evidence>
<evidence type="ECO:0000256" key="3">
    <source>
        <dbReference type="ARBA" id="ARBA00022989"/>
    </source>
</evidence>
<gene>
    <name evidence="8" type="primary">SLC22A4_5</name>
    <name evidence="8" type="ORF">TSPGSL018_7660</name>
</gene>
<dbReference type="PROSITE" id="PS00216">
    <property type="entry name" value="SUGAR_TRANSPORT_1"/>
    <property type="match status" value="1"/>
</dbReference>
<feature type="transmembrane region" description="Helical" evidence="6">
    <location>
        <begin position="138"/>
        <end position="154"/>
    </location>
</feature>
<feature type="transmembrane region" description="Helical" evidence="6">
    <location>
        <begin position="47"/>
        <end position="68"/>
    </location>
</feature>
<evidence type="ECO:0000256" key="6">
    <source>
        <dbReference type="SAM" id="Phobius"/>
    </source>
</evidence>
<comment type="subcellular location">
    <subcellularLocation>
        <location evidence="1">Membrane</location>
        <topology evidence="1">Multi-pass membrane protein</topology>
    </subcellularLocation>
</comment>
<evidence type="ECO:0000256" key="2">
    <source>
        <dbReference type="ARBA" id="ARBA00022692"/>
    </source>
</evidence>
<dbReference type="AlphaFoldDB" id="A0A061SFC3"/>
<feature type="transmembrane region" description="Helical" evidence="6">
    <location>
        <begin position="421"/>
        <end position="442"/>
    </location>
</feature>
<feature type="region of interest" description="Disordered" evidence="5">
    <location>
        <begin position="520"/>
        <end position="556"/>
    </location>
</feature>